<dbReference type="AlphaFoldDB" id="A0A7S7FZB9"/>
<name>A0A7S7FZB9_9MOLU</name>
<dbReference type="EMBL" id="CP060385">
    <property type="protein sequence ID" value="QOX89313.1"/>
    <property type="molecule type" value="Genomic_DNA"/>
</dbReference>
<gene>
    <name evidence="1" type="ORF">H7685_02400</name>
</gene>
<evidence type="ECO:0000313" key="1">
    <source>
        <dbReference type="EMBL" id="QOX89313.1"/>
    </source>
</evidence>
<accession>A0A7S7FZB9</accession>
<sequence length="86" mass="10145">MIILTNIDLLKSKNQSYQKSHLSSDQLKQLNLSQNLFSSELKINNYDNSGNVKSYIFSKDYKSINEFLDNITEQDKPEIQYIKNYF</sequence>
<organism evidence="1">
    <name type="scientific">Candidatus Phytoplasma australasiaticum subsp. australasiaticum</name>
    <dbReference type="NCBI Taxonomy" id="2832407"/>
    <lineage>
        <taxon>Bacteria</taxon>
        <taxon>Bacillati</taxon>
        <taxon>Mycoplasmatota</taxon>
        <taxon>Mollicutes</taxon>
        <taxon>Acholeplasmatales</taxon>
        <taxon>Acholeplasmataceae</taxon>
        <taxon>Candidatus Phytoplasma</taxon>
        <taxon>16SrII (Peanut WB group)</taxon>
        <taxon>Candidatus Phytoplasma australasiaticum</taxon>
    </lineage>
</organism>
<protein>
    <submittedName>
        <fullName evidence="1">Uncharacterized protein</fullName>
    </submittedName>
</protein>
<reference evidence="1" key="1">
    <citation type="submission" date="2020-08" db="EMBL/GenBank/DDBJ databases">
        <title>Phytoplasma sp. strain PR08 associated with Phyllody Disease of Parthenium hysterophorus.</title>
        <authorList>
            <person name="Kirdat K."/>
            <person name="Tiwarekar B."/>
            <person name="Yadav A."/>
        </authorList>
    </citation>
    <scope>NUCLEOTIDE SEQUENCE [LARGE SCALE GENOMIC DNA]</scope>
    <source>
        <strain evidence="1">PR08</strain>
    </source>
</reference>
<proteinExistence type="predicted"/>